<evidence type="ECO:0000256" key="7">
    <source>
        <dbReference type="ARBA" id="ARBA00022695"/>
    </source>
</evidence>
<evidence type="ECO:0000256" key="15">
    <source>
        <dbReference type="PIRNR" id="PIRNR004491"/>
    </source>
</evidence>
<dbReference type="GO" id="GO:0003919">
    <property type="term" value="F:FMN adenylyltransferase activity"/>
    <property type="evidence" value="ECO:0007669"/>
    <property type="project" value="UniProtKB-UniRule"/>
</dbReference>
<dbReference type="CDD" id="cd02064">
    <property type="entry name" value="FAD_synthetase_N"/>
    <property type="match status" value="1"/>
</dbReference>
<keyword evidence="10 15" id="KW-0274">FAD</keyword>
<dbReference type="AlphaFoldDB" id="A0A9W4TPD8"/>
<dbReference type="InterPro" id="IPR002606">
    <property type="entry name" value="Riboflavin_kinase_bac"/>
</dbReference>
<name>A0A9W4TPD8_9PROT</name>
<evidence type="ECO:0000256" key="11">
    <source>
        <dbReference type="ARBA" id="ARBA00022840"/>
    </source>
</evidence>
<keyword evidence="6 15" id="KW-0808">Transferase</keyword>
<evidence type="ECO:0000256" key="12">
    <source>
        <dbReference type="ARBA" id="ARBA00023268"/>
    </source>
</evidence>
<evidence type="ECO:0000256" key="10">
    <source>
        <dbReference type="ARBA" id="ARBA00022827"/>
    </source>
</evidence>
<dbReference type="GO" id="GO:0008531">
    <property type="term" value="F:riboflavin kinase activity"/>
    <property type="evidence" value="ECO:0007669"/>
    <property type="project" value="UniProtKB-UniRule"/>
</dbReference>
<evidence type="ECO:0000259" key="16">
    <source>
        <dbReference type="SMART" id="SM00904"/>
    </source>
</evidence>
<dbReference type="Pfam" id="PF06574">
    <property type="entry name" value="FAD_syn"/>
    <property type="match status" value="1"/>
</dbReference>
<keyword evidence="12" id="KW-0511">Multifunctional enzyme</keyword>
<reference evidence="17" key="1">
    <citation type="submission" date="2022-10" db="EMBL/GenBank/DDBJ databases">
        <authorList>
            <person name="Botero Cardona J."/>
        </authorList>
    </citation>
    <scope>NUCLEOTIDE SEQUENCE</scope>
    <source>
        <strain evidence="17">LMG 31819</strain>
        <strain evidence="18">R-53529</strain>
    </source>
</reference>
<dbReference type="GO" id="GO:0005524">
    <property type="term" value="F:ATP binding"/>
    <property type="evidence" value="ECO:0007669"/>
    <property type="project" value="UniProtKB-UniRule"/>
</dbReference>
<dbReference type="SUPFAM" id="SSF82114">
    <property type="entry name" value="Riboflavin kinase-like"/>
    <property type="match status" value="1"/>
</dbReference>
<dbReference type="Gene3D" id="3.40.50.620">
    <property type="entry name" value="HUPs"/>
    <property type="match status" value="1"/>
</dbReference>
<keyword evidence="9 15" id="KW-0418">Kinase</keyword>
<dbReference type="Pfam" id="PF01687">
    <property type="entry name" value="Flavokinase"/>
    <property type="match status" value="1"/>
</dbReference>
<gene>
    <name evidence="18" type="ORF">R53529_LOCUS759</name>
    <name evidence="17" type="ORF">R53530_LOCUS342</name>
</gene>
<dbReference type="PANTHER" id="PTHR22749:SF6">
    <property type="entry name" value="RIBOFLAVIN KINASE"/>
    <property type="match status" value="1"/>
</dbReference>
<dbReference type="GO" id="GO:0006747">
    <property type="term" value="P:FAD biosynthetic process"/>
    <property type="evidence" value="ECO:0007669"/>
    <property type="project" value="UniProtKB-UniRule"/>
</dbReference>
<comment type="caution">
    <text evidence="17">The sequence shown here is derived from an EMBL/GenBank/DDBJ whole genome shotgun (WGS) entry which is preliminary data.</text>
</comment>
<dbReference type="NCBIfam" id="NF004160">
    <property type="entry name" value="PRK05627.1-3"/>
    <property type="match status" value="1"/>
</dbReference>
<organism evidence="17 19">
    <name type="scientific">Commensalibacter communis</name>
    <dbReference type="NCBI Taxonomy" id="2972786"/>
    <lineage>
        <taxon>Bacteria</taxon>
        <taxon>Pseudomonadati</taxon>
        <taxon>Pseudomonadota</taxon>
        <taxon>Alphaproteobacteria</taxon>
        <taxon>Acetobacterales</taxon>
        <taxon>Acetobacteraceae</taxon>
    </lineage>
</organism>
<sequence length="313" mass="35153">MTVIFKNSQSISQDAKGSVAALGNFDGVHRGHGYLIQSLREQYQNRPLSVVTFEPHPRQLFFKEAAPFRLTNADERNVVLEKMGVDFIFQIDFTQEFASLSAHDFVHNILHNHLGVTHIACGNCFAFGKGRSGSIEYLASETQSLGIGLTVLEPLQDGDEVISSSRIRHLLRDGHPRKAAELLGRVWSVRAIVQHGDKRGRTIGFPTANLLLGEHVEPMCGVYAVKIALPNGEMRDGVANVGYRPTFGQQNECRLEVHLFDFNQDIYGQELQVWLHHFIRSEKRFSGLDELKGQIAKDALDAKDFFSNLEIIR</sequence>
<evidence type="ECO:0000313" key="17">
    <source>
        <dbReference type="EMBL" id="CAI3925979.1"/>
    </source>
</evidence>
<keyword evidence="8 15" id="KW-0547">Nucleotide-binding</keyword>
<evidence type="ECO:0000313" key="18">
    <source>
        <dbReference type="EMBL" id="CAI3935019.1"/>
    </source>
</evidence>
<keyword evidence="4 15" id="KW-0285">Flavoprotein</keyword>
<dbReference type="EC" id="2.7.7.2" evidence="15"/>
<dbReference type="RefSeq" id="WP_271789190.1">
    <property type="nucleotide sequence ID" value="NZ_CAMXCM010000001.1"/>
</dbReference>
<dbReference type="InterPro" id="IPR015865">
    <property type="entry name" value="Riboflavin_kinase_bac/euk"/>
</dbReference>
<dbReference type="EC" id="2.7.1.26" evidence="15"/>
<keyword evidence="5 15" id="KW-0288">FMN</keyword>
<comment type="catalytic activity">
    <reaction evidence="14 15">
        <text>FMN + ATP + H(+) = FAD + diphosphate</text>
        <dbReference type="Rhea" id="RHEA:17237"/>
        <dbReference type="ChEBI" id="CHEBI:15378"/>
        <dbReference type="ChEBI" id="CHEBI:30616"/>
        <dbReference type="ChEBI" id="CHEBI:33019"/>
        <dbReference type="ChEBI" id="CHEBI:57692"/>
        <dbReference type="ChEBI" id="CHEBI:58210"/>
        <dbReference type="EC" id="2.7.7.2"/>
    </reaction>
</comment>
<dbReference type="InterPro" id="IPR014729">
    <property type="entry name" value="Rossmann-like_a/b/a_fold"/>
</dbReference>
<evidence type="ECO:0000256" key="14">
    <source>
        <dbReference type="ARBA" id="ARBA00049494"/>
    </source>
</evidence>
<dbReference type="InterPro" id="IPR023468">
    <property type="entry name" value="Riboflavin_kinase"/>
</dbReference>
<evidence type="ECO:0000256" key="5">
    <source>
        <dbReference type="ARBA" id="ARBA00022643"/>
    </source>
</evidence>
<dbReference type="EMBL" id="CAMXCM010000001">
    <property type="protein sequence ID" value="CAI3925979.1"/>
    <property type="molecule type" value="Genomic_DNA"/>
</dbReference>
<evidence type="ECO:0000256" key="8">
    <source>
        <dbReference type="ARBA" id="ARBA00022741"/>
    </source>
</evidence>
<evidence type="ECO:0000256" key="3">
    <source>
        <dbReference type="ARBA" id="ARBA00005201"/>
    </source>
</evidence>
<dbReference type="GO" id="GO:0009231">
    <property type="term" value="P:riboflavin biosynthetic process"/>
    <property type="evidence" value="ECO:0007669"/>
    <property type="project" value="InterPro"/>
</dbReference>
<comment type="function">
    <text evidence="1">Catalyzes the phosphorylation of riboflavin to FMN followed by the adenylation of FMN to FAD.</text>
</comment>
<evidence type="ECO:0000313" key="20">
    <source>
        <dbReference type="Proteomes" id="UP001154259"/>
    </source>
</evidence>
<dbReference type="EMBL" id="CAMXCS010000001">
    <property type="protein sequence ID" value="CAI3935019.1"/>
    <property type="molecule type" value="Genomic_DNA"/>
</dbReference>
<dbReference type="InterPro" id="IPR015864">
    <property type="entry name" value="FAD_synthase"/>
</dbReference>
<dbReference type="PANTHER" id="PTHR22749">
    <property type="entry name" value="RIBOFLAVIN KINASE/FMN ADENYLYLTRANSFERASE"/>
    <property type="match status" value="1"/>
</dbReference>
<keyword evidence="20" id="KW-1185">Reference proteome</keyword>
<evidence type="ECO:0000313" key="19">
    <source>
        <dbReference type="Proteomes" id="UP001154255"/>
    </source>
</evidence>
<protein>
    <recommendedName>
        <fullName evidence="15">Riboflavin biosynthesis protein</fullName>
    </recommendedName>
    <domain>
        <recommendedName>
            <fullName evidence="15">Riboflavin kinase</fullName>
            <ecNumber evidence="15">2.7.1.26</ecNumber>
        </recommendedName>
        <alternativeName>
            <fullName evidence="15">Flavokinase</fullName>
        </alternativeName>
    </domain>
    <domain>
        <recommendedName>
            <fullName evidence="15">FMN adenylyltransferase</fullName>
            <ecNumber evidence="15">2.7.7.2</ecNumber>
        </recommendedName>
        <alternativeName>
            <fullName evidence="15">FAD pyrophosphorylase</fullName>
        </alternativeName>
        <alternativeName>
            <fullName evidence="15">FAD synthase</fullName>
        </alternativeName>
    </domain>
</protein>
<comment type="pathway">
    <text evidence="3 15">Cofactor biosynthesis; FMN biosynthesis; FMN from riboflavin (ATP route): step 1/1.</text>
</comment>
<dbReference type="GO" id="GO:0009398">
    <property type="term" value="P:FMN biosynthetic process"/>
    <property type="evidence" value="ECO:0007669"/>
    <property type="project" value="UniProtKB-UniRule"/>
</dbReference>
<dbReference type="SMART" id="SM00904">
    <property type="entry name" value="Flavokinase"/>
    <property type="match status" value="1"/>
</dbReference>
<feature type="domain" description="Riboflavin kinase" evidence="16">
    <location>
        <begin position="182"/>
        <end position="307"/>
    </location>
</feature>
<evidence type="ECO:0000256" key="1">
    <source>
        <dbReference type="ARBA" id="ARBA00002121"/>
    </source>
</evidence>
<dbReference type="Proteomes" id="UP001154255">
    <property type="component" value="Unassembled WGS sequence"/>
</dbReference>
<accession>A0A9W4TPD8</accession>
<evidence type="ECO:0000256" key="6">
    <source>
        <dbReference type="ARBA" id="ARBA00022679"/>
    </source>
</evidence>
<comment type="similarity">
    <text evidence="15">Belongs to the ribF family.</text>
</comment>
<keyword evidence="11 15" id="KW-0067">ATP-binding</keyword>
<dbReference type="PIRSF" id="PIRSF004491">
    <property type="entry name" value="FAD_Synth"/>
    <property type="match status" value="1"/>
</dbReference>
<dbReference type="Proteomes" id="UP001154259">
    <property type="component" value="Unassembled WGS sequence"/>
</dbReference>
<evidence type="ECO:0000256" key="4">
    <source>
        <dbReference type="ARBA" id="ARBA00022630"/>
    </source>
</evidence>
<evidence type="ECO:0000256" key="2">
    <source>
        <dbReference type="ARBA" id="ARBA00004726"/>
    </source>
</evidence>
<dbReference type="Gene3D" id="2.40.30.30">
    <property type="entry name" value="Riboflavin kinase-like"/>
    <property type="match status" value="1"/>
</dbReference>
<evidence type="ECO:0000256" key="9">
    <source>
        <dbReference type="ARBA" id="ARBA00022777"/>
    </source>
</evidence>
<dbReference type="SUPFAM" id="SSF52374">
    <property type="entry name" value="Nucleotidylyl transferase"/>
    <property type="match status" value="1"/>
</dbReference>
<keyword evidence="7 15" id="KW-0548">Nucleotidyltransferase</keyword>
<comment type="catalytic activity">
    <reaction evidence="13 15">
        <text>riboflavin + ATP = FMN + ADP + H(+)</text>
        <dbReference type="Rhea" id="RHEA:14357"/>
        <dbReference type="ChEBI" id="CHEBI:15378"/>
        <dbReference type="ChEBI" id="CHEBI:30616"/>
        <dbReference type="ChEBI" id="CHEBI:57986"/>
        <dbReference type="ChEBI" id="CHEBI:58210"/>
        <dbReference type="ChEBI" id="CHEBI:456216"/>
        <dbReference type="EC" id="2.7.1.26"/>
    </reaction>
</comment>
<dbReference type="FunFam" id="3.40.50.620:FF:000021">
    <property type="entry name" value="Riboflavin biosynthesis protein"/>
    <property type="match status" value="1"/>
</dbReference>
<dbReference type="NCBIfam" id="TIGR00083">
    <property type="entry name" value="ribF"/>
    <property type="match status" value="1"/>
</dbReference>
<dbReference type="InterPro" id="IPR023465">
    <property type="entry name" value="Riboflavin_kinase_dom_sf"/>
</dbReference>
<comment type="pathway">
    <text evidence="2 15">Cofactor biosynthesis; FAD biosynthesis; FAD from FMN: step 1/1.</text>
</comment>
<evidence type="ECO:0000256" key="13">
    <source>
        <dbReference type="ARBA" id="ARBA00047880"/>
    </source>
</evidence>
<proteinExistence type="inferred from homology"/>